<dbReference type="InterPro" id="IPR036974">
    <property type="entry name" value="PUA_sf"/>
</dbReference>
<dbReference type="STRING" id="489703.SAMN04488038_10323"/>
<evidence type="ECO:0000256" key="1">
    <source>
        <dbReference type="ARBA" id="ARBA00004496"/>
    </source>
</evidence>
<reference evidence="11" key="1">
    <citation type="submission" date="2016-10" db="EMBL/GenBank/DDBJ databases">
        <authorList>
            <person name="Varghese N."/>
            <person name="Submissions S."/>
        </authorList>
    </citation>
    <scope>NUCLEOTIDE SEQUENCE [LARGE SCALE GENOMIC DNA]</scope>
    <source>
        <strain evidence="11">DSM 25927</strain>
    </source>
</reference>
<keyword evidence="11" id="KW-1185">Reference proteome</keyword>
<evidence type="ECO:0000259" key="8">
    <source>
        <dbReference type="Pfam" id="PF10672"/>
    </source>
</evidence>
<keyword evidence="2" id="KW-0963">Cytoplasm</keyword>
<feature type="domain" description="RlmI-like PUA" evidence="9">
    <location>
        <begin position="4"/>
        <end position="68"/>
    </location>
</feature>
<dbReference type="Proteomes" id="UP000199233">
    <property type="component" value="Unassembled WGS sequence"/>
</dbReference>
<keyword evidence="6" id="KW-0949">S-adenosyl-L-methionine</keyword>
<keyword evidence="4 10" id="KW-0489">Methyltransferase</keyword>
<dbReference type="GO" id="GO:0005737">
    <property type="term" value="C:cytoplasm"/>
    <property type="evidence" value="ECO:0007669"/>
    <property type="project" value="UniProtKB-SubCell"/>
</dbReference>
<evidence type="ECO:0000256" key="2">
    <source>
        <dbReference type="ARBA" id="ARBA00022490"/>
    </source>
</evidence>
<protein>
    <submittedName>
        <fullName evidence="10">23S rRNA (Cytosine1962-C5)-methyltransferase</fullName>
    </submittedName>
</protein>
<dbReference type="Pfam" id="PF17785">
    <property type="entry name" value="PUA_3"/>
    <property type="match status" value="1"/>
</dbReference>
<keyword evidence="5 10" id="KW-0808">Transferase</keyword>
<dbReference type="InterPro" id="IPR019614">
    <property type="entry name" value="SAM-dep_methyl-trfase"/>
</dbReference>
<gene>
    <name evidence="10" type="ORF">SAMN04488038_10323</name>
</gene>
<dbReference type="CDD" id="cd21153">
    <property type="entry name" value="PUA_RlmI"/>
    <property type="match status" value="1"/>
</dbReference>
<dbReference type="EMBL" id="FOFS01000003">
    <property type="protein sequence ID" value="SEP99501.1"/>
    <property type="molecule type" value="Genomic_DNA"/>
</dbReference>
<evidence type="ECO:0000259" key="9">
    <source>
        <dbReference type="Pfam" id="PF17785"/>
    </source>
</evidence>
<evidence type="ECO:0000256" key="4">
    <source>
        <dbReference type="ARBA" id="ARBA00022603"/>
    </source>
</evidence>
<evidence type="ECO:0000256" key="3">
    <source>
        <dbReference type="ARBA" id="ARBA00022552"/>
    </source>
</evidence>
<evidence type="ECO:0000256" key="6">
    <source>
        <dbReference type="ARBA" id="ARBA00022691"/>
    </source>
</evidence>
<comment type="similarity">
    <text evidence="7">Belongs to the methyltransferase superfamily. RlmI family.</text>
</comment>
<dbReference type="InterPro" id="IPR015947">
    <property type="entry name" value="PUA-like_sf"/>
</dbReference>
<sequence>MLDLKLKPREERRLRAGHLWVYSNEIDAGPEFRKLPAGSLCRVFDSRGQPLGLGYVNPHSLLAVRILSGNIEASIDQDWFQRRLQAALYWREKLYGEPHYRLVYGEADGLPGLVIDRYGEVLVVQLTTAGMEALKAPLLAALQALLSPRAIVLRNDNAAREQEGLSLEPEVIGSLPDVVEVQEEGLRYPLDLLRGQKTGFFFDQRDNRSRLARYASGARVLDVFSYVGAWALRALRDGAASATCLDSSQTALDAAQAAAQRNGLSLETIRDEALDGLKALREAGRQFDIVIVDPPALIKRRKDYEAGLEHYAALNRAALQLLPAEGLLVACSCSHHLPAEDLQRILLRESRRAKRRLRLLEQGAQGADHPVHPAIPETRYLKAFYCAVSQT</sequence>
<dbReference type="CDD" id="cd02440">
    <property type="entry name" value="AdoMet_MTases"/>
    <property type="match status" value="1"/>
</dbReference>
<evidence type="ECO:0000313" key="11">
    <source>
        <dbReference type="Proteomes" id="UP000199233"/>
    </source>
</evidence>
<organism evidence="10 11">
    <name type="scientific">Solimonas aquatica</name>
    <dbReference type="NCBI Taxonomy" id="489703"/>
    <lineage>
        <taxon>Bacteria</taxon>
        <taxon>Pseudomonadati</taxon>
        <taxon>Pseudomonadota</taxon>
        <taxon>Gammaproteobacteria</taxon>
        <taxon>Nevskiales</taxon>
        <taxon>Nevskiaceae</taxon>
        <taxon>Solimonas</taxon>
    </lineage>
</organism>
<dbReference type="PANTHER" id="PTHR42873">
    <property type="entry name" value="RIBOSOMAL RNA LARGE SUBUNIT METHYLTRANSFERASE"/>
    <property type="match status" value="1"/>
</dbReference>
<dbReference type="SUPFAM" id="SSF88697">
    <property type="entry name" value="PUA domain-like"/>
    <property type="match status" value="1"/>
</dbReference>
<evidence type="ECO:0000256" key="5">
    <source>
        <dbReference type="ARBA" id="ARBA00022679"/>
    </source>
</evidence>
<dbReference type="Gene3D" id="3.40.50.150">
    <property type="entry name" value="Vaccinia Virus protein VP39"/>
    <property type="match status" value="1"/>
</dbReference>
<dbReference type="Pfam" id="PF10672">
    <property type="entry name" value="Methyltrans_SAM"/>
    <property type="match status" value="1"/>
</dbReference>
<dbReference type="Gene3D" id="3.30.750.80">
    <property type="entry name" value="RNA methyltransferase domain (HRMD) like"/>
    <property type="match status" value="1"/>
</dbReference>
<dbReference type="GO" id="GO:0008168">
    <property type="term" value="F:methyltransferase activity"/>
    <property type="evidence" value="ECO:0007669"/>
    <property type="project" value="UniProtKB-KW"/>
</dbReference>
<dbReference type="InterPro" id="IPR029063">
    <property type="entry name" value="SAM-dependent_MTases_sf"/>
</dbReference>
<dbReference type="GO" id="GO:0003723">
    <property type="term" value="F:RNA binding"/>
    <property type="evidence" value="ECO:0007669"/>
    <property type="project" value="InterPro"/>
</dbReference>
<keyword evidence="3" id="KW-0698">rRNA processing</keyword>
<dbReference type="Gene3D" id="2.30.130.10">
    <property type="entry name" value="PUA domain"/>
    <property type="match status" value="1"/>
</dbReference>
<comment type="subcellular location">
    <subcellularLocation>
        <location evidence="1">Cytoplasm</location>
    </subcellularLocation>
</comment>
<evidence type="ECO:0000313" key="10">
    <source>
        <dbReference type="EMBL" id="SEP99501.1"/>
    </source>
</evidence>
<dbReference type="PANTHER" id="PTHR42873:SF1">
    <property type="entry name" value="S-ADENOSYLMETHIONINE-DEPENDENT METHYLTRANSFERASE DOMAIN-CONTAINING PROTEIN"/>
    <property type="match status" value="1"/>
</dbReference>
<dbReference type="SUPFAM" id="SSF53335">
    <property type="entry name" value="S-adenosyl-L-methionine-dependent methyltransferases"/>
    <property type="match status" value="1"/>
</dbReference>
<dbReference type="RefSeq" id="WP_093282525.1">
    <property type="nucleotide sequence ID" value="NZ_FOFS01000003.1"/>
</dbReference>
<dbReference type="GO" id="GO:0032259">
    <property type="term" value="P:methylation"/>
    <property type="evidence" value="ECO:0007669"/>
    <property type="project" value="UniProtKB-KW"/>
</dbReference>
<dbReference type="OrthoDB" id="9805492at2"/>
<dbReference type="PROSITE" id="PS50890">
    <property type="entry name" value="PUA"/>
    <property type="match status" value="1"/>
</dbReference>
<proteinExistence type="inferred from homology"/>
<feature type="domain" description="S-adenosylmethionine-dependent methyltransferase" evidence="8">
    <location>
        <begin position="177"/>
        <end position="368"/>
    </location>
</feature>
<dbReference type="InterPro" id="IPR041532">
    <property type="entry name" value="RlmI-like_PUA"/>
</dbReference>
<dbReference type="GO" id="GO:0006364">
    <property type="term" value="P:rRNA processing"/>
    <property type="evidence" value="ECO:0007669"/>
    <property type="project" value="UniProtKB-KW"/>
</dbReference>
<dbReference type="AlphaFoldDB" id="A0A1H9CEN3"/>
<name>A0A1H9CEN3_9GAMM</name>
<evidence type="ECO:0000256" key="7">
    <source>
        <dbReference type="ARBA" id="ARBA00038091"/>
    </source>
</evidence>
<dbReference type="CDD" id="cd11572">
    <property type="entry name" value="RlmI_M_like"/>
    <property type="match status" value="1"/>
</dbReference>
<accession>A0A1H9CEN3</accession>